<evidence type="ECO:0000256" key="1">
    <source>
        <dbReference type="SAM" id="SignalP"/>
    </source>
</evidence>
<reference evidence="2" key="1">
    <citation type="submission" date="2021-02" db="EMBL/GenBank/DDBJ databases">
        <authorList>
            <person name="Dougan E. K."/>
            <person name="Rhodes N."/>
            <person name="Thang M."/>
            <person name="Chan C."/>
        </authorList>
    </citation>
    <scope>NUCLEOTIDE SEQUENCE</scope>
</reference>
<evidence type="ECO:0000313" key="3">
    <source>
        <dbReference type="Proteomes" id="UP000626109"/>
    </source>
</evidence>
<feature type="chain" id="PRO_5032593861" description="Lipid-binding serum glycoprotein N-terminal domain-containing protein" evidence="1">
    <location>
        <begin position="21"/>
        <end position="222"/>
    </location>
</feature>
<protein>
    <recommendedName>
        <fullName evidence="4">Lipid-binding serum glycoprotein N-terminal domain-containing protein</fullName>
    </recommendedName>
</protein>
<comment type="caution">
    <text evidence="2">The sequence shown here is derived from an EMBL/GenBank/DDBJ whole genome shotgun (WGS) entry which is preliminary data.</text>
</comment>
<dbReference type="EMBL" id="CAJNNW010027691">
    <property type="protein sequence ID" value="CAE8692698.1"/>
    <property type="molecule type" value="Genomic_DNA"/>
</dbReference>
<keyword evidence="1" id="KW-0732">Signal</keyword>
<dbReference type="AlphaFoldDB" id="A0A813K4Z6"/>
<organism evidence="2 3">
    <name type="scientific">Polarella glacialis</name>
    <name type="common">Dinoflagellate</name>
    <dbReference type="NCBI Taxonomy" id="89957"/>
    <lineage>
        <taxon>Eukaryota</taxon>
        <taxon>Sar</taxon>
        <taxon>Alveolata</taxon>
        <taxon>Dinophyceae</taxon>
        <taxon>Suessiales</taxon>
        <taxon>Suessiaceae</taxon>
        <taxon>Polarella</taxon>
    </lineage>
</organism>
<dbReference type="Proteomes" id="UP000626109">
    <property type="component" value="Unassembled WGS sequence"/>
</dbReference>
<proteinExistence type="predicted"/>
<evidence type="ECO:0000313" key="2">
    <source>
        <dbReference type="EMBL" id="CAE8692698.1"/>
    </source>
</evidence>
<sequence length="222" mass="23758">MARLAIALSLVLAGVLQTSAEENPLLVLINSIATNHVLKDINEKLPGKVLELGLDPLTTATEDGEDLKVSNIVGLKNVVVDSVQVTSVALGDAETLANFDCKAHFTENLTATLQMGVGNSFNAEAVGLRAVLASFQATLDLHKLEVTSLRVVKLDLQFDDLSLSLSDGMSGFNPIFTLAGDQKVKMEAMVSKKVQSFAQEALSLMMPIKLPEQAVETAMFYP</sequence>
<name>A0A813K4Z6_POLGL</name>
<gene>
    <name evidence="2" type="ORF">PGLA2088_LOCUS28005</name>
</gene>
<feature type="signal peptide" evidence="1">
    <location>
        <begin position="1"/>
        <end position="20"/>
    </location>
</feature>
<evidence type="ECO:0008006" key="4">
    <source>
        <dbReference type="Google" id="ProtNLM"/>
    </source>
</evidence>
<accession>A0A813K4Z6</accession>